<dbReference type="Gene3D" id="1.10.10.10">
    <property type="entry name" value="Winged helix-like DNA-binding domain superfamily/Winged helix DNA-binding domain"/>
    <property type="match status" value="1"/>
</dbReference>
<protein>
    <recommendedName>
        <fullName evidence="5">HTH lysR-type domain-containing protein</fullName>
    </recommendedName>
</protein>
<comment type="caution">
    <text evidence="6">The sequence shown here is derived from an EMBL/GenBank/DDBJ whole genome shotgun (WGS) entry which is preliminary data.</text>
</comment>
<dbReference type="PANTHER" id="PTHR30126:SF40">
    <property type="entry name" value="HTH-TYPE TRANSCRIPTIONAL REGULATOR GLTR"/>
    <property type="match status" value="1"/>
</dbReference>
<evidence type="ECO:0000256" key="3">
    <source>
        <dbReference type="ARBA" id="ARBA00023125"/>
    </source>
</evidence>
<dbReference type="EMBL" id="BAAANS010000009">
    <property type="protein sequence ID" value="GAA2092355.1"/>
    <property type="molecule type" value="Genomic_DNA"/>
</dbReference>
<organism evidence="6 7">
    <name type="scientific">Kitasatospora saccharophila</name>
    <dbReference type="NCBI Taxonomy" id="407973"/>
    <lineage>
        <taxon>Bacteria</taxon>
        <taxon>Bacillati</taxon>
        <taxon>Actinomycetota</taxon>
        <taxon>Actinomycetes</taxon>
        <taxon>Kitasatosporales</taxon>
        <taxon>Streptomycetaceae</taxon>
        <taxon>Kitasatospora</taxon>
    </lineage>
</organism>
<evidence type="ECO:0000256" key="1">
    <source>
        <dbReference type="ARBA" id="ARBA00009437"/>
    </source>
</evidence>
<dbReference type="InterPro" id="IPR036390">
    <property type="entry name" value="WH_DNA-bd_sf"/>
</dbReference>
<feature type="domain" description="HTH lysR-type" evidence="5">
    <location>
        <begin position="1"/>
        <end position="58"/>
    </location>
</feature>
<keyword evidence="7" id="KW-1185">Reference proteome</keyword>
<dbReference type="InterPro" id="IPR000847">
    <property type="entry name" value="LysR_HTH_N"/>
</dbReference>
<dbReference type="SUPFAM" id="SSF46785">
    <property type="entry name" value="Winged helix' DNA-binding domain"/>
    <property type="match status" value="1"/>
</dbReference>
<evidence type="ECO:0000259" key="5">
    <source>
        <dbReference type="PROSITE" id="PS50931"/>
    </source>
</evidence>
<comment type="similarity">
    <text evidence="1">Belongs to the LysR transcriptional regulatory family.</text>
</comment>
<accession>A0ABN2WID0</accession>
<dbReference type="InterPro" id="IPR036388">
    <property type="entry name" value="WH-like_DNA-bd_sf"/>
</dbReference>
<proteinExistence type="inferred from homology"/>
<sequence length="111" mass="12272">MHLQQLRAFCEVAAELSFTSAARNLNYAQSSVTAQIQNLEDTVGASLFDRSGRRVALTEAGRRLLPHAERIITAIEEARLDIAALHARNFSGFPIVPVRQRAQRIAFRGVA</sequence>
<evidence type="ECO:0000256" key="4">
    <source>
        <dbReference type="ARBA" id="ARBA00023163"/>
    </source>
</evidence>
<gene>
    <name evidence="6" type="ORF">GCM10009759_17980</name>
</gene>
<name>A0ABN2WID0_9ACTN</name>
<evidence type="ECO:0000256" key="2">
    <source>
        <dbReference type="ARBA" id="ARBA00023015"/>
    </source>
</evidence>
<evidence type="ECO:0000313" key="6">
    <source>
        <dbReference type="EMBL" id="GAA2092355.1"/>
    </source>
</evidence>
<dbReference type="RefSeq" id="WP_344551400.1">
    <property type="nucleotide sequence ID" value="NZ_BAAANS010000009.1"/>
</dbReference>
<dbReference type="PANTHER" id="PTHR30126">
    <property type="entry name" value="HTH-TYPE TRANSCRIPTIONAL REGULATOR"/>
    <property type="match status" value="1"/>
</dbReference>
<dbReference type="Pfam" id="PF00126">
    <property type="entry name" value="HTH_1"/>
    <property type="match status" value="1"/>
</dbReference>
<dbReference type="Proteomes" id="UP001500897">
    <property type="component" value="Unassembled WGS sequence"/>
</dbReference>
<keyword evidence="3" id="KW-0238">DNA-binding</keyword>
<evidence type="ECO:0000313" key="7">
    <source>
        <dbReference type="Proteomes" id="UP001500897"/>
    </source>
</evidence>
<dbReference type="PROSITE" id="PS50931">
    <property type="entry name" value="HTH_LYSR"/>
    <property type="match status" value="1"/>
</dbReference>
<reference evidence="6 7" key="1">
    <citation type="journal article" date="2019" name="Int. J. Syst. Evol. Microbiol.">
        <title>The Global Catalogue of Microorganisms (GCM) 10K type strain sequencing project: providing services to taxonomists for standard genome sequencing and annotation.</title>
        <authorList>
            <consortium name="The Broad Institute Genomics Platform"/>
            <consortium name="The Broad Institute Genome Sequencing Center for Infectious Disease"/>
            <person name="Wu L."/>
            <person name="Ma J."/>
        </authorList>
    </citation>
    <scope>NUCLEOTIDE SEQUENCE [LARGE SCALE GENOMIC DNA]</scope>
    <source>
        <strain evidence="6 7">JCM 14559</strain>
    </source>
</reference>
<keyword evidence="2" id="KW-0805">Transcription regulation</keyword>
<keyword evidence="4" id="KW-0804">Transcription</keyword>
<dbReference type="PRINTS" id="PR00039">
    <property type="entry name" value="HTHLYSR"/>
</dbReference>